<evidence type="ECO:0000313" key="1">
    <source>
        <dbReference type="EMBL" id="MBC8628732.1"/>
    </source>
</evidence>
<evidence type="ECO:0000313" key="2">
    <source>
        <dbReference type="Proteomes" id="UP000661649"/>
    </source>
</evidence>
<comment type="caution">
    <text evidence="1">The sequence shown here is derived from an EMBL/GenBank/DDBJ whole genome shotgun (WGS) entry which is preliminary data.</text>
</comment>
<keyword evidence="2" id="KW-1185">Reference proteome</keyword>
<sequence>MKQIHDFAVKWCDKFRDQNINYIELVDHYMADDCDALGFEMDFGHAFSEKYGNVANNHEALDRIIADVTDIPLLGSAIYSQWRYFNHWAYTGAEILEPKNRAWFILALSRLALLSGENPFIFQGTLKKIRIVSNNICYGPMPESDEEVEQHLTINNEGRVWFSGYNFGRCGERYEKARSKNFKIDKSAADKLFSAIAVYFGNEYTEIFATDIGDWIMELTNTEGVTYKFRGSLCADFDYEGTDLSDLVRDTVGIDDLYVFDGNCKPDVINKITLDYHRVTKIKPGQKPENADWEFVTWDYTEQLTIDRATETLEHIQNIGTGCKVSRKYEIKGGIESLLENFDAEDLFAHIEGNPDDVIDTPNETKDYTITIEYEKNPRRTITGSYDKNGLPEDFVDFAETVFDFIRFYGLGEILDPSVYGKAKRRKSEYIFCSVIFDEGYKSYYYLTEDDSIEIGDFVLVPAGKDNHEAVVEVVNIEYFDEENVPLPVEKTKRIIRKCTDEDFDLLQN</sequence>
<organism evidence="1 2">
    <name type="scientific">Blautia stercoris</name>
    <dbReference type="NCBI Taxonomy" id="871664"/>
    <lineage>
        <taxon>Bacteria</taxon>
        <taxon>Bacillati</taxon>
        <taxon>Bacillota</taxon>
        <taxon>Clostridia</taxon>
        <taxon>Lachnospirales</taxon>
        <taxon>Lachnospiraceae</taxon>
        <taxon>Blautia</taxon>
    </lineage>
</organism>
<dbReference type="Proteomes" id="UP000661649">
    <property type="component" value="Unassembled WGS sequence"/>
</dbReference>
<reference evidence="1 2" key="1">
    <citation type="submission" date="2020-08" db="EMBL/GenBank/DDBJ databases">
        <title>Genome public.</title>
        <authorList>
            <person name="Liu C."/>
            <person name="Sun Q."/>
        </authorList>
    </citation>
    <scope>NUCLEOTIDE SEQUENCE [LARGE SCALE GENOMIC DNA]</scope>
    <source>
        <strain evidence="1 2">3_YM_SP_D4_24.mj</strain>
    </source>
</reference>
<dbReference type="EMBL" id="JACRTP010000003">
    <property type="protein sequence ID" value="MBC8628732.1"/>
    <property type="molecule type" value="Genomic_DNA"/>
</dbReference>
<gene>
    <name evidence="1" type="ORF">H8712_08890</name>
</gene>
<name>A0ABR7PBF6_9FIRM</name>
<dbReference type="RefSeq" id="WP_187558734.1">
    <property type="nucleotide sequence ID" value="NZ_JACRTP010000003.1"/>
</dbReference>
<accession>A0ABR7PBF6</accession>
<protein>
    <submittedName>
        <fullName evidence="1">Uncharacterized protein</fullName>
    </submittedName>
</protein>
<proteinExistence type="predicted"/>